<keyword evidence="8" id="KW-1185">Reference proteome</keyword>
<dbReference type="InterPro" id="IPR018062">
    <property type="entry name" value="HTH_AraC-typ_CS"/>
</dbReference>
<dbReference type="Pfam" id="PF00072">
    <property type="entry name" value="Response_reg"/>
    <property type="match status" value="1"/>
</dbReference>
<dbReference type="CDD" id="cd17536">
    <property type="entry name" value="REC_YesN-like"/>
    <property type="match status" value="1"/>
</dbReference>
<accession>A0ABU0G0I1</accession>
<dbReference type="SMART" id="SM00342">
    <property type="entry name" value="HTH_ARAC"/>
    <property type="match status" value="1"/>
</dbReference>
<feature type="domain" description="HTH araC/xylS-type" evidence="5">
    <location>
        <begin position="408"/>
        <end position="506"/>
    </location>
</feature>
<dbReference type="RefSeq" id="WP_307192580.1">
    <property type="nucleotide sequence ID" value="NZ_JAUSUN010000039.1"/>
</dbReference>
<evidence type="ECO:0000313" key="7">
    <source>
        <dbReference type="EMBL" id="MDQ0415575.1"/>
    </source>
</evidence>
<reference evidence="7 8" key="1">
    <citation type="submission" date="2023-07" db="EMBL/GenBank/DDBJ databases">
        <title>Genomic Encyclopedia of Type Strains, Phase IV (KMG-IV): sequencing the most valuable type-strain genomes for metagenomic binning, comparative biology and taxonomic classification.</title>
        <authorList>
            <person name="Goeker M."/>
        </authorList>
    </citation>
    <scope>NUCLEOTIDE SEQUENCE [LARGE SCALE GENOMIC DNA]</scope>
    <source>
        <strain evidence="7 8">DSM 19598</strain>
    </source>
</reference>
<dbReference type="PROSITE" id="PS00041">
    <property type="entry name" value="HTH_ARAC_FAMILY_1"/>
    <property type="match status" value="1"/>
</dbReference>
<dbReference type="Proteomes" id="UP001242313">
    <property type="component" value="Unassembled WGS sequence"/>
</dbReference>
<dbReference type="PROSITE" id="PS50110">
    <property type="entry name" value="RESPONSE_REGULATORY"/>
    <property type="match status" value="1"/>
</dbReference>
<evidence type="ECO:0000256" key="3">
    <source>
        <dbReference type="ARBA" id="ARBA00023163"/>
    </source>
</evidence>
<evidence type="ECO:0000256" key="4">
    <source>
        <dbReference type="PROSITE-ProRule" id="PRU00169"/>
    </source>
</evidence>
<dbReference type="SMART" id="SM00448">
    <property type="entry name" value="REC"/>
    <property type="match status" value="1"/>
</dbReference>
<sequence>MIKILIVDDEQIEREGMEAILNRAFPDLIIEQANNGNSAVELAASFKPDLVLMDVQMPGINGLEAVEQILAEFPQIKFIMVTAYDTFQYVQSALKLGAKDYILKPSKVSEIRTTIGKVLKEIENERELQAESSLQREMLQRTLALVETDVVTQLLFDHVHEVHLNMLLEMLEIQSTGQVFVMNVIVPEGMDHFYTKMKTIVRKAKSGWMGALYDGQLPIIIFRNGQSYRSQAISLARDILLAVNKEQKAGWFIGIGNVCPALDKIRPSYQEAIIASSDRSLPVKYRFYQDIPVMNDSVSSQQVRYLKKDLSDQVRLGQWDQIKTNLSQLIHAYEMEGIEILQAQQFILAALWSIWSVINNLGIEAATPFFHYQASNYRHLRSETIHLLMEMKNSSDRHYLSLEADTIYQVKQYIMENSQQDISLETLSMKVGLSPIYISKMFKEKLGINYIDFLTECRIEKAKKMLADPEKSIKEITIEVGYHEPNYFSKVFKKLCNVTPREYRKAMLGLKETER</sequence>
<comment type="caution">
    <text evidence="7">The sequence shown here is derived from an EMBL/GenBank/DDBJ whole genome shotgun (WGS) entry which is preliminary data.</text>
</comment>
<dbReference type="SUPFAM" id="SSF46689">
    <property type="entry name" value="Homeodomain-like"/>
    <property type="match status" value="2"/>
</dbReference>
<dbReference type="InterPro" id="IPR018060">
    <property type="entry name" value="HTH_AraC"/>
</dbReference>
<keyword evidence="2" id="KW-0238">DNA-binding</keyword>
<evidence type="ECO:0000256" key="2">
    <source>
        <dbReference type="ARBA" id="ARBA00023125"/>
    </source>
</evidence>
<dbReference type="EMBL" id="JAUSUN010000039">
    <property type="protein sequence ID" value="MDQ0415575.1"/>
    <property type="molecule type" value="Genomic_DNA"/>
</dbReference>
<dbReference type="Pfam" id="PF12833">
    <property type="entry name" value="HTH_18"/>
    <property type="match status" value="1"/>
</dbReference>
<keyword evidence="3" id="KW-0804">Transcription</keyword>
<feature type="domain" description="Response regulatory" evidence="6">
    <location>
        <begin position="3"/>
        <end position="119"/>
    </location>
</feature>
<dbReference type="InterPro" id="IPR041522">
    <property type="entry name" value="CdaR_GGDEF"/>
</dbReference>
<gene>
    <name evidence="7" type="ORF">J2S25_003802</name>
</gene>
<dbReference type="InterPro" id="IPR009057">
    <property type="entry name" value="Homeodomain-like_sf"/>
</dbReference>
<feature type="modified residue" description="4-aspartylphosphate" evidence="4">
    <location>
        <position position="54"/>
    </location>
</feature>
<dbReference type="InterPro" id="IPR011006">
    <property type="entry name" value="CheY-like_superfamily"/>
</dbReference>
<dbReference type="Pfam" id="PF17853">
    <property type="entry name" value="GGDEF_2"/>
    <property type="match status" value="1"/>
</dbReference>
<evidence type="ECO:0000259" key="5">
    <source>
        <dbReference type="PROSITE" id="PS01124"/>
    </source>
</evidence>
<dbReference type="InterPro" id="IPR020449">
    <property type="entry name" value="Tscrpt_reg_AraC-type_HTH"/>
</dbReference>
<dbReference type="Gene3D" id="1.10.10.60">
    <property type="entry name" value="Homeodomain-like"/>
    <property type="match status" value="2"/>
</dbReference>
<keyword evidence="1" id="KW-0805">Transcription regulation</keyword>
<name>A0ABU0G0I1_9BACI</name>
<evidence type="ECO:0000313" key="8">
    <source>
        <dbReference type="Proteomes" id="UP001242313"/>
    </source>
</evidence>
<dbReference type="PRINTS" id="PR00032">
    <property type="entry name" value="HTHARAC"/>
</dbReference>
<dbReference type="PANTHER" id="PTHR43280:SF2">
    <property type="entry name" value="HTH-TYPE TRANSCRIPTIONAL REGULATOR EXSA"/>
    <property type="match status" value="1"/>
</dbReference>
<proteinExistence type="predicted"/>
<protein>
    <submittedName>
        <fullName evidence="7">Two-component system response regulator YesN</fullName>
    </submittedName>
</protein>
<dbReference type="SUPFAM" id="SSF52172">
    <property type="entry name" value="CheY-like"/>
    <property type="match status" value="1"/>
</dbReference>
<evidence type="ECO:0000259" key="6">
    <source>
        <dbReference type="PROSITE" id="PS50110"/>
    </source>
</evidence>
<dbReference type="PROSITE" id="PS01124">
    <property type="entry name" value="HTH_ARAC_FAMILY_2"/>
    <property type="match status" value="1"/>
</dbReference>
<evidence type="ECO:0000256" key="1">
    <source>
        <dbReference type="ARBA" id="ARBA00023015"/>
    </source>
</evidence>
<dbReference type="PANTHER" id="PTHR43280">
    <property type="entry name" value="ARAC-FAMILY TRANSCRIPTIONAL REGULATOR"/>
    <property type="match status" value="1"/>
</dbReference>
<organism evidence="7 8">
    <name type="scientific">Mesobacillus stamsii</name>
    <dbReference type="NCBI Taxonomy" id="225347"/>
    <lineage>
        <taxon>Bacteria</taxon>
        <taxon>Bacillati</taxon>
        <taxon>Bacillota</taxon>
        <taxon>Bacilli</taxon>
        <taxon>Bacillales</taxon>
        <taxon>Bacillaceae</taxon>
        <taxon>Mesobacillus</taxon>
    </lineage>
</organism>
<dbReference type="InterPro" id="IPR001789">
    <property type="entry name" value="Sig_transdc_resp-reg_receiver"/>
</dbReference>
<dbReference type="Gene3D" id="3.40.50.2300">
    <property type="match status" value="1"/>
</dbReference>
<keyword evidence="4" id="KW-0597">Phosphoprotein</keyword>